<evidence type="ECO:0000256" key="2">
    <source>
        <dbReference type="ARBA" id="ARBA00010992"/>
    </source>
</evidence>
<evidence type="ECO:0000256" key="4">
    <source>
        <dbReference type="ARBA" id="ARBA00022692"/>
    </source>
</evidence>
<protein>
    <recommendedName>
        <fullName evidence="9">Major facilitator superfamily (MFS) profile domain-containing protein</fullName>
    </recommendedName>
</protein>
<name>A0ABQ9EEV9_TEGGR</name>
<dbReference type="PROSITE" id="PS00217">
    <property type="entry name" value="SUGAR_TRANSPORT_2"/>
    <property type="match status" value="1"/>
</dbReference>
<feature type="transmembrane region" description="Helical" evidence="8">
    <location>
        <begin position="158"/>
        <end position="179"/>
    </location>
</feature>
<feature type="transmembrane region" description="Helical" evidence="8">
    <location>
        <begin position="431"/>
        <end position="461"/>
    </location>
</feature>
<evidence type="ECO:0000256" key="7">
    <source>
        <dbReference type="SAM" id="MobiDB-lite"/>
    </source>
</evidence>
<evidence type="ECO:0000256" key="3">
    <source>
        <dbReference type="ARBA" id="ARBA00022448"/>
    </source>
</evidence>
<comment type="subcellular location">
    <subcellularLocation>
        <location evidence="1">Membrane</location>
        <topology evidence="1">Multi-pass membrane protein</topology>
    </subcellularLocation>
</comment>
<comment type="caution">
    <text evidence="10">The sequence shown here is derived from an EMBL/GenBank/DDBJ whole genome shotgun (WGS) entry which is preliminary data.</text>
</comment>
<evidence type="ECO:0000256" key="1">
    <source>
        <dbReference type="ARBA" id="ARBA00004141"/>
    </source>
</evidence>
<feature type="transmembrane region" description="Helical" evidence="8">
    <location>
        <begin position="62"/>
        <end position="80"/>
    </location>
</feature>
<dbReference type="InterPro" id="IPR005828">
    <property type="entry name" value="MFS_sugar_transport-like"/>
</dbReference>
<evidence type="ECO:0000256" key="6">
    <source>
        <dbReference type="ARBA" id="ARBA00023136"/>
    </source>
</evidence>
<evidence type="ECO:0000313" key="11">
    <source>
        <dbReference type="Proteomes" id="UP001217089"/>
    </source>
</evidence>
<comment type="similarity">
    <text evidence="2">Belongs to the major facilitator superfamily. Sugar transporter (TC 2.A.1.1) family.</text>
</comment>
<dbReference type="Proteomes" id="UP001217089">
    <property type="component" value="Unassembled WGS sequence"/>
</dbReference>
<feature type="region of interest" description="Disordered" evidence="7">
    <location>
        <begin position="27"/>
        <end position="52"/>
    </location>
</feature>
<dbReference type="PANTHER" id="PTHR48020:SF12">
    <property type="entry name" value="PROTON MYO-INOSITOL COTRANSPORTER"/>
    <property type="match status" value="1"/>
</dbReference>
<organism evidence="10 11">
    <name type="scientific">Tegillarca granosa</name>
    <name type="common">Malaysian cockle</name>
    <name type="synonym">Anadara granosa</name>
    <dbReference type="NCBI Taxonomy" id="220873"/>
    <lineage>
        <taxon>Eukaryota</taxon>
        <taxon>Metazoa</taxon>
        <taxon>Spiralia</taxon>
        <taxon>Lophotrochozoa</taxon>
        <taxon>Mollusca</taxon>
        <taxon>Bivalvia</taxon>
        <taxon>Autobranchia</taxon>
        <taxon>Pteriomorphia</taxon>
        <taxon>Arcoida</taxon>
        <taxon>Arcoidea</taxon>
        <taxon>Arcidae</taxon>
        <taxon>Tegillarca</taxon>
    </lineage>
</organism>
<feature type="transmembrane region" description="Helical" evidence="8">
    <location>
        <begin position="222"/>
        <end position="241"/>
    </location>
</feature>
<dbReference type="PROSITE" id="PS50850">
    <property type="entry name" value="MFS"/>
    <property type="match status" value="1"/>
</dbReference>
<evidence type="ECO:0000259" key="9">
    <source>
        <dbReference type="PROSITE" id="PS50850"/>
    </source>
</evidence>
<feature type="domain" description="Major facilitator superfamily (MFS) profile" evidence="9">
    <location>
        <begin position="67"/>
        <end position="476"/>
    </location>
</feature>
<feature type="transmembrane region" description="Helical" evidence="8">
    <location>
        <begin position="132"/>
        <end position="152"/>
    </location>
</feature>
<feature type="transmembrane region" description="Helical" evidence="8">
    <location>
        <begin position="191"/>
        <end position="216"/>
    </location>
</feature>
<dbReference type="Gene3D" id="1.20.1250.20">
    <property type="entry name" value="MFS general substrate transporter like domains"/>
    <property type="match status" value="2"/>
</dbReference>
<sequence>MSDGVESDSDIELNDYDMDASETSLLVNKSQTESKTRSYENAQNYTERETKSNIEKSTGTPCYVWLLSFFAAVGGFLFGYDTGVVSGAMLLLTKRFDLSYLWQEIIVSATIAFAFLFALVGGFLNDVFGRKITTLIASFVFTIGAVVLGIAQNVAMLVIGRSILGIGIGLASMTVPVYIAECAPTELRGRLVTINNLFITGGQFIASVMDGAFSYYDNGWRFMFGLAGVPSVIQFIGFLFLPESPRWLMKKKKEDKARSALIKIRGTTDVENELTSILHNPSVRRAVIVGCGLQFFQQFSGINTVMGVAGRENRKKKVNFRQSLRCFISLIVLAVGFQLAAFNSPNITITEGQSSCLSYSSCEKCIEDSSCGFCYQSDSSQAVNGSCLKTLSQNTSQSVSGRCDSTHLSDHLVWAYDYCPTKYSWMGIMGLALYLMFFAPGTYWLFVVIVFIAIIFIWVVLPETKGKSLEEVEQLF</sequence>
<dbReference type="SUPFAM" id="SSF103473">
    <property type="entry name" value="MFS general substrate transporter"/>
    <property type="match status" value="1"/>
</dbReference>
<proteinExistence type="inferred from homology"/>
<keyword evidence="11" id="KW-1185">Reference proteome</keyword>
<feature type="transmembrane region" description="Helical" evidence="8">
    <location>
        <begin position="324"/>
        <end position="342"/>
    </location>
</feature>
<dbReference type="InterPro" id="IPR020846">
    <property type="entry name" value="MFS_dom"/>
</dbReference>
<gene>
    <name evidence="10" type="ORF">KUTeg_020755</name>
</gene>
<evidence type="ECO:0000256" key="8">
    <source>
        <dbReference type="SAM" id="Phobius"/>
    </source>
</evidence>
<evidence type="ECO:0000313" key="10">
    <source>
        <dbReference type="EMBL" id="KAJ8301768.1"/>
    </source>
</evidence>
<keyword evidence="4 8" id="KW-0812">Transmembrane</keyword>
<feature type="non-terminal residue" evidence="10">
    <location>
        <position position="476"/>
    </location>
</feature>
<accession>A0ABQ9EEV9</accession>
<dbReference type="PANTHER" id="PTHR48020">
    <property type="entry name" value="PROTON MYO-INOSITOL COTRANSPORTER"/>
    <property type="match status" value="1"/>
</dbReference>
<dbReference type="InterPro" id="IPR005829">
    <property type="entry name" value="Sugar_transporter_CS"/>
</dbReference>
<evidence type="ECO:0000256" key="5">
    <source>
        <dbReference type="ARBA" id="ARBA00022989"/>
    </source>
</evidence>
<dbReference type="InterPro" id="IPR003663">
    <property type="entry name" value="Sugar/inositol_transpt"/>
</dbReference>
<reference evidence="10 11" key="1">
    <citation type="submission" date="2022-12" db="EMBL/GenBank/DDBJ databases">
        <title>Chromosome-level genome of Tegillarca granosa.</title>
        <authorList>
            <person name="Kim J."/>
        </authorList>
    </citation>
    <scope>NUCLEOTIDE SEQUENCE [LARGE SCALE GENOMIC DNA]</scope>
    <source>
        <strain evidence="10">Teg-2019</strain>
        <tissue evidence="10">Adductor muscle</tissue>
    </source>
</reference>
<keyword evidence="3" id="KW-0813">Transport</keyword>
<dbReference type="PRINTS" id="PR00171">
    <property type="entry name" value="SUGRTRNSPORT"/>
</dbReference>
<feature type="transmembrane region" description="Helical" evidence="8">
    <location>
        <begin position="100"/>
        <end position="120"/>
    </location>
</feature>
<keyword evidence="6 8" id="KW-0472">Membrane</keyword>
<dbReference type="Pfam" id="PF00083">
    <property type="entry name" value="Sugar_tr"/>
    <property type="match status" value="2"/>
</dbReference>
<dbReference type="EMBL" id="JARBDR010000918">
    <property type="protein sequence ID" value="KAJ8301768.1"/>
    <property type="molecule type" value="Genomic_DNA"/>
</dbReference>
<dbReference type="InterPro" id="IPR050814">
    <property type="entry name" value="Myo-inositol_Transporter"/>
</dbReference>
<keyword evidence="5 8" id="KW-1133">Transmembrane helix</keyword>
<dbReference type="InterPro" id="IPR036259">
    <property type="entry name" value="MFS_trans_sf"/>
</dbReference>